<name>A0A5F8GFY4_MONDO</name>
<dbReference type="Ensembl" id="ENSMODT00000082885.1">
    <property type="protein sequence ID" value="ENSMODP00000046488.1"/>
    <property type="gene ID" value="ENSMODG00000049958.1"/>
</dbReference>
<organism evidence="2 3">
    <name type="scientific">Monodelphis domestica</name>
    <name type="common">Gray short-tailed opossum</name>
    <dbReference type="NCBI Taxonomy" id="13616"/>
    <lineage>
        <taxon>Eukaryota</taxon>
        <taxon>Metazoa</taxon>
        <taxon>Chordata</taxon>
        <taxon>Craniata</taxon>
        <taxon>Vertebrata</taxon>
        <taxon>Euteleostomi</taxon>
        <taxon>Mammalia</taxon>
        <taxon>Metatheria</taxon>
        <taxon>Didelphimorphia</taxon>
        <taxon>Didelphidae</taxon>
        <taxon>Monodelphis</taxon>
    </lineage>
</organism>
<feature type="compositionally biased region" description="Low complexity" evidence="1">
    <location>
        <begin position="16"/>
        <end position="30"/>
    </location>
</feature>
<evidence type="ECO:0000313" key="3">
    <source>
        <dbReference type="Proteomes" id="UP000002280"/>
    </source>
</evidence>
<reference evidence="2" key="2">
    <citation type="submission" date="2025-08" db="UniProtKB">
        <authorList>
            <consortium name="Ensembl"/>
        </authorList>
    </citation>
    <scope>IDENTIFICATION</scope>
</reference>
<reference evidence="2" key="1">
    <citation type="journal article" date="2007" name="Nature">
        <title>Genome of the marsupial Monodelphis domestica reveals innovation in non-coding sequences.</title>
        <authorList>
            <person name="Mikkelsen T.S."/>
            <person name="Wakefield M.J."/>
            <person name="Aken B."/>
            <person name="Amemiya C.T."/>
            <person name="Chang J.L."/>
            <person name="Duke S."/>
            <person name="Garber M."/>
            <person name="Gentles A.J."/>
            <person name="Goodstadt L."/>
            <person name="Heger A."/>
            <person name="Jurka J."/>
            <person name="Kamal M."/>
            <person name="Mauceli E."/>
            <person name="Searle S.M."/>
            <person name="Sharpe T."/>
            <person name="Baker M.L."/>
            <person name="Batzer M.A."/>
            <person name="Benos P.V."/>
            <person name="Belov K."/>
            <person name="Clamp M."/>
            <person name="Cook A."/>
            <person name="Cuff J."/>
            <person name="Das R."/>
            <person name="Davidow L."/>
            <person name="Deakin J.E."/>
            <person name="Fazzari M.J."/>
            <person name="Glass J.L."/>
            <person name="Grabherr M."/>
            <person name="Greally J.M."/>
            <person name="Gu W."/>
            <person name="Hore T.A."/>
            <person name="Huttley G.A."/>
            <person name="Kleber M."/>
            <person name="Jirtle R.L."/>
            <person name="Koina E."/>
            <person name="Lee J.T."/>
            <person name="Mahony S."/>
            <person name="Marra M.A."/>
            <person name="Miller R.D."/>
            <person name="Nicholls R.D."/>
            <person name="Oda M."/>
            <person name="Papenfuss A.T."/>
            <person name="Parra Z.E."/>
            <person name="Pollock D.D."/>
            <person name="Ray D.A."/>
            <person name="Schein J.E."/>
            <person name="Speed T.P."/>
            <person name="Thompson K."/>
            <person name="VandeBerg J.L."/>
            <person name="Wade C.M."/>
            <person name="Walker J.A."/>
            <person name="Waters P.D."/>
            <person name="Webber C."/>
            <person name="Weidman J.R."/>
            <person name="Xie X."/>
            <person name="Zody M.C."/>
            <person name="Baldwin J."/>
            <person name="Abdouelleil A."/>
            <person name="Abdulkadir J."/>
            <person name="Abebe A."/>
            <person name="Abera B."/>
            <person name="Abreu J."/>
            <person name="Acer S.C."/>
            <person name="Aftuck L."/>
            <person name="Alexander A."/>
            <person name="An P."/>
            <person name="Anderson E."/>
            <person name="Anderson S."/>
            <person name="Arachi H."/>
            <person name="Azer M."/>
            <person name="Bachantsang P."/>
            <person name="Barry A."/>
            <person name="Bayul T."/>
            <person name="Berlin A."/>
            <person name="Bessette D."/>
            <person name="Bloom T."/>
            <person name="Bloom T."/>
            <person name="Boguslavskiy L."/>
            <person name="Bonnet C."/>
            <person name="Boukhgalter B."/>
            <person name="Bourzgui I."/>
            <person name="Brown A."/>
            <person name="Cahill P."/>
            <person name="Channer S."/>
            <person name="Cheshatsang Y."/>
            <person name="Chuda L."/>
            <person name="Citroen M."/>
            <person name="Collymore A."/>
            <person name="Cooke P."/>
            <person name="Costello M."/>
            <person name="D'Aco K."/>
            <person name="Daza R."/>
            <person name="De Haan G."/>
            <person name="DeGray S."/>
            <person name="DeMaso C."/>
            <person name="Dhargay N."/>
            <person name="Dooley K."/>
            <person name="Dooley E."/>
            <person name="Doricent M."/>
            <person name="Dorje P."/>
            <person name="Dorjee K."/>
            <person name="Dupes A."/>
            <person name="Elong R."/>
            <person name="Falk J."/>
            <person name="Farina A."/>
            <person name="Faro S."/>
            <person name="Ferguson D."/>
            <person name="Fisher S."/>
            <person name="Foley C.D."/>
            <person name="Franke A."/>
            <person name="Friedrich D."/>
            <person name="Gadbois L."/>
            <person name="Gearin G."/>
            <person name="Gearin C.R."/>
            <person name="Giannoukos G."/>
            <person name="Goode T."/>
            <person name="Graham J."/>
            <person name="Grandbois E."/>
            <person name="Grewal S."/>
            <person name="Gyaltsen K."/>
            <person name="Hafez N."/>
            <person name="Hagos B."/>
            <person name="Hall J."/>
            <person name="Henson C."/>
            <person name="Hollinger A."/>
            <person name="Honan T."/>
            <person name="Huard M.D."/>
            <person name="Hughes L."/>
            <person name="Hurhula B."/>
            <person name="Husby M.E."/>
            <person name="Kamat A."/>
            <person name="Kanga B."/>
            <person name="Kashin S."/>
            <person name="Khazanovich D."/>
            <person name="Kisner P."/>
            <person name="Lance K."/>
            <person name="Lara M."/>
            <person name="Lee W."/>
            <person name="Lennon N."/>
            <person name="Letendre F."/>
            <person name="LeVine R."/>
            <person name="Lipovsky A."/>
            <person name="Liu X."/>
            <person name="Liu J."/>
            <person name="Liu S."/>
            <person name="Lokyitsang T."/>
            <person name="Lokyitsang Y."/>
            <person name="Lubonja R."/>
            <person name="Lui A."/>
            <person name="MacDonald P."/>
            <person name="Magnisalis V."/>
            <person name="Maru K."/>
            <person name="Matthews C."/>
            <person name="McCusker W."/>
            <person name="McDonough S."/>
            <person name="Mehta T."/>
            <person name="Meldrim J."/>
            <person name="Meneus L."/>
            <person name="Mihai O."/>
            <person name="Mihalev A."/>
            <person name="Mihova T."/>
            <person name="Mittelman R."/>
            <person name="Mlenga V."/>
            <person name="Montmayeur A."/>
            <person name="Mulrain L."/>
            <person name="Navidi A."/>
            <person name="Naylor J."/>
            <person name="Negash T."/>
            <person name="Nguyen T."/>
            <person name="Nguyen N."/>
            <person name="Nicol R."/>
            <person name="Norbu C."/>
            <person name="Norbu N."/>
            <person name="Novod N."/>
            <person name="O'Neill B."/>
            <person name="Osman S."/>
            <person name="Markiewicz E."/>
            <person name="Oyono O.L."/>
            <person name="Patti C."/>
            <person name="Phunkhang P."/>
            <person name="Pierre F."/>
            <person name="Priest M."/>
            <person name="Raghuraman S."/>
            <person name="Rege F."/>
            <person name="Reyes R."/>
            <person name="Rise C."/>
            <person name="Rogov P."/>
            <person name="Ross K."/>
            <person name="Ryan E."/>
            <person name="Settipalli S."/>
            <person name="Shea T."/>
            <person name="Sherpa N."/>
            <person name="Shi L."/>
            <person name="Shih D."/>
            <person name="Sparrow T."/>
            <person name="Spaulding J."/>
            <person name="Stalker J."/>
            <person name="Stange-Thomann N."/>
            <person name="Stavropoulos S."/>
            <person name="Stone C."/>
            <person name="Strader C."/>
            <person name="Tesfaye S."/>
            <person name="Thomson T."/>
            <person name="Thoulutsang Y."/>
            <person name="Thoulutsang D."/>
            <person name="Topham K."/>
            <person name="Topping I."/>
            <person name="Tsamla T."/>
            <person name="Vassiliev H."/>
            <person name="Vo A."/>
            <person name="Wangchuk T."/>
            <person name="Wangdi T."/>
            <person name="Weiand M."/>
            <person name="Wilkinson J."/>
            <person name="Wilson A."/>
            <person name="Yadav S."/>
            <person name="Young G."/>
            <person name="Yu Q."/>
            <person name="Zembek L."/>
            <person name="Zhong D."/>
            <person name="Zimmer A."/>
            <person name="Zwirko Z."/>
            <person name="Jaffe D.B."/>
            <person name="Alvarez P."/>
            <person name="Brockman W."/>
            <person name="Butler J."/>
            <person name="Chin C."/>
            <person name="Gnerre S."/>
            <person name="MacCallum I."/>
            <person name="Graves J.A."/>
            <person name="Ponting C.P."/>
            <person name="Breen M."/>
            <person name="Samollow P.B."/>
            <person name="Lander E.S."/>
            <person name="Lindblad-Toh K."/>
        </authorList>
    </citation>
    <scope>NUCLEOTIDE SEQUENCE [LARGE SCALE GENOMIC DNA]</scope>
</reference>
<dbReference type="InParanoid" id="A0A5F8GFY4"/>
<dbReference type="OMA" id="RVCALEP"/>
<keyword evidence="3" id="KW-1185">Reference proteome</keyword>
<dbReference type="STRING" id="13616.ENSMODP00000046488"/>
<evidence type="ECO:0000256" key="1">
    <source>
        <dbReference type="SAM" id="MobiDB-lite"/>
    </source>
</evidence>
<accession>A0A5F8GFY4</accession>
<evidence type="ECO:0000313" key="2">
    <source>
        <dbReference type="Ensembl" id="ENSMODP00000046488.1"/>
    </source>
</evidence>
<protein>
    <submittedName>
        <fullName evidence="2">Uncharacterized protein</fullName>
    </submittedName>
</protein>
<feature type="region of interest" description="Disordered" evidence="1">
    <location>
        <begin position="16"/>
        <end position="63"/>
    </location>
</feature>
<sequence length="109" mass="11761">MARSFLVSVLLRAAGPRHAPASLSSAAAPAPRERPVEPPGGPSPQPGSRVPRAAPVPPVNFGNPEAAYRSRNSWELLRSLFVLRLCAVEPLLQRHQQVRATHRGTEGME</sequence>
<reference evidence="2" key="3">
    <citation type="submission" date="2025-09" db="UniProtKB">
        <authorList>
            <consortium name="Ensembl"/>
        </authorList>
    </citation>
    <scope>IDENTIFICATION</scope>
</reference>
<dbReference type="Proteomes" id="UP000002280">
    <property type="component" value="Unplaced"/>
</dbReference>
<dbReference type="Bgee" id="ENSMODG00000049958">
    <property type="expression patterns" value="Expressed in skeletal muscle tissue and 19 other cell types or tissues"/>
</dbReference>
<proteinExistence type="predicted"/>
<dbReference type="AlphaFoldDB" id="A0A5F8GFY4"/>
<dbReference type="GeneTree" id="ENSGT00960000189846"/>